<comment type="caution">
    <text evidence="1">The sequence shown here is derived from an EMBL/GenBank/DDBJ whole genome shotgun (WGS) entry which is preliminary data.</text>
</comment>
<evidence type="ECO:0000313" key="1">
    <source>
        <dbReference type="EMBL" id="KAK3046383.1"/>
    </source>
</evidence>
<name>A0AAJ0DAI3_9PEZI</name>
<organism evidence="1 2">
    <name type="scientific">Extremus antarcticus</name>
    <dbReference type="NCBI Taxonomy" id="702011"/>
    <lineage>
        <taxon>Eukaryota</taxon>
        <taxon>Fungi</taxon>
        <taxon>Dikarya</taxon>
        <taxon>Ascomycota</taxon>
        <taxon>Pezizomycotina</taxon>
        <taxon>Dothideomycetes</taxon>
        <taxon>Dothideomycetidae</taxon>
        <taxon>Mycosphaerellales</taxon>
        <taxon>Extremaceae</taxon>
        <taxon>Extremus</taxon>
    </lineage>
</organism>
<evidence type="ECO:0000313" key="2">
    <source>
        <dbReference type="Proteomes" id="UP001271007"/>
    </source>
</evidence>
<dbReference type="EMBL" id="JAWDJX010000096">
    <property type="protein sequence ID" value="KAK3046383.1"/>
    <property type="molecule type" value="Genomic_DNA"/>
</dbReference>
<reference evidence="1" key="1">
    <citation type="submission" date="2023-04" db="EMBL/GenBank/DDBJ databases">
        <title>Black Yeasts Isolated from many extreme environments.</title>
        <authorList>
            <person name="Coleine C."/>
            <person name="Stajich J.E."/>
            <person name="Selbmann L."/>
        </authorList>
    </citation>
    <scope>NUCLEOTIDE SEQUENCE</scope>
    <source>
        <strain evidence="1">CCFEE 5312</strain>
    </source>
</reference>
<dbReference type="Proteomes" id="UP001271007">
    <property type="component" value="Unassembled WGS sequence"/>
</dbReference>
<keyword evidence="2" id="KW-1185">Reference proteome</keyword>
<sequence length="200" mass="22406">MIDQGVYPDGYEDEEGNIQEARNTDGIRQYLTQSRSSLSPSRWSESEFKQFKREDLRAGSESRVMINVVPLIARFKDRRYNTTGDIPLNNMEKFHPNVTTPKPGLYYGASPSQVDSRVQDDISRRPVVPNSFLAGKAKSGNADVAQRQGMYHGALGARSIHKLQNYGITTPTYDGNAYTISSSYCDGQLKMYTTHTAPLL</sequence>
<gene>
    <name evidence="1" type="ORF">LTR09_012127</name>
</gene>
<protein>
    <submittedName>
        <fullName evidence="1">Uncharacterized protein</fullName>
    </submittedName>
</protein>
<proteinExistence type="predicted"/>
<dbReference type="AlphaFoldDB" id="A0AAJ0DAI3"/>
<accession>A0AAJ0DAI3</accession>